<gene>
    <name evidence="2" type="ORF">BpHYR1_009263</name>
</gene>
<evidence type="ECO:0000256" key="1">
    <source>
        <dbReference type="SAM" id="Phobius"/>
    </source>
</evidence>
<keyword evidence="1" id="KW-0812">Transmembrane</keyword>
<dbReference type="AlphaFoldDB" id="A0A3M7Q6X6"/>
<keyword evidence="3" id="KW-1185">Reference proteome</keyword>
<name>A0A3M7Q6X6_BRAPC</name>
<reference evidence="2 3" key="1">
    <citation type="journal article" date="2018" name="Sci. Rep.">
        <title>Genomic signatures of local adaptation to the degree of environmental predictability in rotifers.</title>
        <authorList>
            <person name="Franch-Gras L."/>
            <person name="Hahn C."/>
            <person name="Garcia-Roger E.M."/>
            <person name="Carmona M.J."/>
            <person name="Serra M."/>
            <person name="Gomez A."/>
        </authorList>
    </citation>
    <scope>NUCLEOTIDE SEQUENCE [LARGE SCALE GENOMIC DNA]</scope>
    <source>
        <strain evidence="2">HYR1</strain>
    </source>
</reference>
<evidence type="ECO:0000313" key="2">
    <source>
        <dbReference type="EMBL" id="RNA07113.1"/>
    </source>
</evidence>
<evidence type="ECO:0008006" key="4">
    <source>
        <dbReference type="Google" id="ProtNLM"/>
    </source>
</evidence>
<sequence>MTTVNDQINKIYFYLNFRIKWKNIKNKFKNLIFDTIILLIFCYYMKKYWIIFGKILLSKKERPKNKNLIDNVKSQILSLLGSELSQLQKNYSILEIPFLQIKFAFLLFGLSTQPRISHPAAPEYRLIQQLRI</sequence>
<dbReference type="Proteomes" id="UP000276133">
    <property type="component" value="Unassembled WGS sequence"/>
</dbReference>
<protein>
    <recommendedName>
        <fullName evidence="4">Transmembrane protein</fullName>
    </recommendedName>
</protein>
<keyword evidence="1" id="KW-0472">Membrane</keyword>
<accession>A0A3M7Q6X6</accession>
<evidence type="ECO:0000313" key="3">
    <source>
        <dbReference type="Proteomes" id="UP000276133"/>
    </source>
</evidence>
<keyword evidence="1" id="KW-1133">Transmembrane helix</keyword>
<organism evidence="2 3">
    <name type="scientific">Brachionus plicatilis</name>
    <name type="common">Marine rotifer</name>
    <name type="synonym">Brachionus muelleri</name>
    <dbReference type="NCBI Taxonomy" id="10195"/>
    <lineage>
        <taxon>Eukaryota</taxon>
        <taxon>Metazoa</taxon>
        <taxon>Spiralia</taxon>
        <taxon>Gnathifera</taxon>
        <taxon>Rotifera</taxon>
        <taxon>Eurotatoria</taxon>
        <taxon>Monogononta</taxon>
        <taxon>Pseudotrocha</taxon>
        <taxon>Ploima</taxon>
        <taxon>Brachionidae</taxon>
        <taxon>Brachionus</taxon>
    </lineage>
</organism>
<feature type="transmembrane region" description="Helical" evidence="1">
    <location>
        <begin position="36"/>
        <end position="57"/>
    </location>
</feature>
<dbReference type="EMBL" id="REGN01007151">
    <property type="protein sequence ID" value="RNA07113.1"/>
    <property type="molecule type" value="Genomic_DNA"/>
</dbReference>
<proteinExistence type="predicted"/>
<comment type="caution">
    <text evidence="2">The sequence shown here is derived from an EMBL/GenBank/DDBJ whole genome shotgun (WGS) entry which is preliminary data.</text>
</comment>